<keyword evidence="3" id="KW-0342">GTP-binding</keyword>
<dbReference type="Pfam" id="PF00071">
    <property type="entry name" value="Ras"/>
    <property type="match status" value="1"/>
</dbReference>
<keyword evidence="4" id="KW-0449">Lipoprotein</keyword>
<proteinExistence type="inferred from homology"/>
<dbReference type="SMART" id="SM00175">
    <property type="entry name" value="RAB"/>
    <property type="match status" value="1"/>
</dbReference>
<dbReference type="PRINTS" id="PR00449">
    <property type="entry name" value="RASTRNSFRMNG"/>
</dbReference>
<dbReference type="GO" id="GO:0005525">
    <property type="term" value="F:GTP binding"/>
    <property type="evidence" value="ECO:0007669"/>
    <property type="project" value="UniProtKB-KW"/>
</dbReference>
<evidence type="ECO:0000256" key="4">
    <source>
        <dbReference type="ARBA" id="ARBA00023288"/>
    </source>
</evidence>
<gene>
    <name evidence="5" type="ORF">URODEC1_LOCUS66863</name>
</gene>
<dbReference type="NCBIfam" id="TIGR00231">
    <property type="entry name" value="small_GTP"/>
    <property type="match status" value="1"/>
</dbReference>
<name>A0ABC9BNA1_9POAL</name>
<evidence type="ECO:0000256" key="2">
    <source>
        <dbReference type="ARBA" id="ARBA00022741"/>
    </source>
</evidence>
<sequence length="208" mass="22964">MATPPGGKVPWPQVFKCITIGDAGVGKSCLLLQFTDQRFRSELDPTIGCDFSSRIVDDIDGNPTKFHVWDTAGLELCRSFNKSYYRGAAIAILVYDITRRETFDHVAMWLEDAVDAAPENLTTVLVGNKCDLSDRRAVSYEEGERFAKKHGLFFMEASAKTAHNVEEAFVVAARAVCRKIEDGVLDPSAKFGLKFVGRDVSRGGRCCS</sequence>
<dbReference type="SMART" id="SM00176">
    <property type="entry name" value="RAN"/>
    <property type="match status" value="1"/>
</dbReference>
<dbReference type="AlphaFoldDB" id="A0ABC9BNA1"/>
<keyword evidence="2" id="KW-0547">Nucleotide-binding</keyword>
<dbReference type="EMBL" id="OZ075136">
    <property type="protein sequence ID" value="CAL5004384.1"/>
    <property type="molecule type" value="Genomic_DNA"/>
</dbReference>
<dbReference type="InterPro" id="IPR050209">
    <property type="entry name" value="Rab_GTPases_membrane_traffic"/>
</dbReference>
<evidence type="ECO:0000313" key="6">
    <source>
        <dbReference type="Proteomes" id="UP001497457"/>
    </source>
</evidence>
<accession>A0ABC9BNA1</accession>
<evidence type="ECO:0000313" key="5">
    <source>
        <dbReference type="EMBL" id="CAL5004384.1"/>
    </source>
</evidence>
<protein>
    <submittedName>
        <fullName evidence="5">Uncharacterized protein</fullName>
    </submittedName>
</protein>
<keyword evidence="6" id="KW-1185">Reference proteome</keyword>
<reference evidence="5" key="1">
    <citation type="submission" date="2024-10" db="EMBL/GenBank/DDBJ databases">
        <authorList>
            <person name="Ryan C."/>
        </authorList>
    </citation>
    <scope>NUCLEOTIDE SEQUENCE [LARGE SCALE GENOMIC DNA]</scope>
</reference>
<dbReference type="Proteomes" id="UP001497457">
    <property type="component" value="Chromosome 26rd"/>
</dbReference>
<dbReference type="SUPFAM" id="SSF52540">
    <property type="entry name" value="P-loop containing nucleoside triphosphate hydrolases"/>
    <property type="match status" value="1"/>
</dbReference>
<dbReference type="SMART" id="SM00174">
    <property type="entry name" value="RHO"/>
    <property type="match status" value="1"/>
</dbReference>
<dbReference type="FunFam" id="3.40.50.300:FF:001129">
    <property type="entry name" value="ras-related protein Rab-44 isoform X2"/>
    <property type="match status" value="1"/>
</dbReference>
<dbReference type="PROSITE" id="PS51419">
    <property type="entry name" value="RAB"/>
    <property type="match status" value="1"/>
</dbReference>
<dbReference type="InterPro" id="IPR005225">
    <property type="entry name" value="Small_GTP-bd"/>
</dbReference>
<dbReference type="PROSITE" id="PS51421">
    <property type="entry name" value="RAS"/>
    <property type="match status" value="1"/>
</dbReference>
<dbReference type="PROSITE" id="PS51420">
    <property type="entry name" value="RHO"/>
    <property type="match status" value="1"/>
</dbReference>
<dbReference type="InterPro" id="IPR001806">
    <property type="entry name" value="Small_GTPase"/>
</dbReference>
<evidence type="ECO:0000256" key="3">
    <source>
        <dbReference type="ARBA" id="ARBA00023134"/>
    </source>
</evidence>
<dbReference type="SMART" id="SM00173">
    <property type="entry name" value="RAS"/>
    <property type="match status" value="1"/>
</dbReference>
<organism evidence="5 6">
    <name type="scientific">Urochloa decumbens</name>
    <dbReference type="NCBI Taxonomy" id="240449"/>
    <lineage>
        <taxon>Eukaryota</taxon>
        <taxon>Viridiplantae</taxon>
        <taxon>Streptophyta</taxon>
        <taxon>Embryophyta</taxon>
        <taxon>Tracheophyta</taxon>
        <taxon>Spermatophyta</taxon>
        <taxon>Magnoliopsida</taxon>
        <taxon>Liliopsida</taxon>
        <taxon>Poales</taxon>
        <taxon>Poaceae</taxon>
        <taxon>PACMAD clade</taxon>
        <taxon>Panicoideae</taxon>
        <taxon>Panicodae</taxon>
        <taxon>Paniceae</taxon>
        <taxon>Melinidinae</taxon>
        <taxon>Urochloa</taxon>
    </lineage>
</organism>
<dbReference type="PANTHER" id="PTHR47979">
    <property type="entry name" value="DRAB11-RELATED"/>
    <property type="match status" value="1"/>
</dbReference>
<evidence type="ECO:0000256" key="1">
    <source>
        <dbReference type="ARBA" id="ARBA00006270"/>
    </source>
</evidence>
<dbReference type="Gene3D" id="3.40.50.300">
    <property type="entry name" value="P-loop containing nucleotide triphosphate hydrolases"/>
    <property type="match status" value="1"/>
</dbReference>
<comment type="similarity">
    <text evidence="1">Belongs to the small GTPase superfamily. Rab family.</text>
</comment>
<dbReference type="InterPro" id="IPR027417">
    <property type="entry name" value="P-loop_NTPase"/>
</dbReference>